<feature type="transmembrane region" description="Helical" evidence="7">
    <location>
        <begin position="21"/>
        <end position="40"/>
    </location>
</feature>
<evidence type="ECO:0000313" key="8">
    <source>
        <dbReference type="EMBL" id="PAU74477.1"/>
    </source>
</evidence>
<keyword evidence="9" id="KW-1185">Reference proteome</keyword>
<feature type="transmembrane region" description="Helical" evidence="7">
    <location>
        <begin position="84"/>
        <end position="102"/>
    </location>
</feature>
<feature type="transmembrane region" description="Helical" evidence="7">
    <location>
        <begin position="108"/>
        <end position="129"/>
    </location>
</feature>
<gene>
    <name evidence="8" type="ORF">CK498_21865</name>
</gene>
<evidence type="ECO:0000256" key="5">
    <source>
        <dbReference type="ARBA" id="ARBA00022989"/>
    </source>
</evidence>
<dbReference type="CDD" id="cd06579">
    <property type="entry name" value="TM_PBP1_transp_AraH_like"/>
    <property type="match status" value="1"/>
</dbReference>
<feature type="transmembrane region" description="Helical" evidence="7">
    <location>
        <begin position="60"/>
        <end position="77"/>
    </location>
</feature>
<dbReference type="OrthoDB" id="5422926at2"/>
<comment type="subcellular location">
    <subcellularLocation>
        <location evidence="1">Cell inner membrane</location>
        <topology evidence="1">Multi-pass membrane protein</topology>
    </subcellularLocation>
</comment>
<dbReference type="RefSeq" id="WP_095622984.1">
    <property type="nucleotide sequence ID" value="NZ_NSKB01000010.1"/>
</dbReference>
<dbReference type="PANTHER" id="PTHR32196">
    <property type="entry name" value="ABC TRANSPORTER PERMEASE PROTEIN YPHD-RELATED-RELATED"/>
    <property type="match status" value="1"/>
</dbReference>
<evidence type="ECO:0000256" key="7">
    <source>
        <dbReference type="SAM" id="Phobius"/>
    </source>
</evidence>
<dbReference type="Pfam" id="PF02653">
    <property type="entry name" value="BPD_transp_2"/>
    <property type="match status" value="1"/>
</dbReference>
<feature type="transmembrane region" description="Helical" evidence="7">
    <location>
        <begin position="259"/>
        <end position="277"/>
    </location>
</feature>
<evidence type="ECO:0000256" key="4">
    <source>
        <dbReference type="ARBA" id="ARBA00022692"/>
    </source>
</evidence>
<feature type="transmembrane region" description="Helical" evidence="7">
    <location>
        <begin position="227"/>
        <end position="247"/>
    </location>
</feature>
<dbReference type="Proteomes" id="UP000217771">
    <property type="component" value="Unassembled WGS sequence"/>
</dbReference>
<evidence type="ECO:0000313" key="9">
    <source>
        <dbReference type="Proteomes" id="UP000217771"/>
    </source>
</evidence>
<keyword evidence="4 7" id="KW-0812">Transmembrane</keyword>
<reference evidence="8 9" key="1">
    <citation type="submission" date="2017-08" db="EMBL/GenBank/DDBJ databases">
        <title>Halomonas alkalisoli sp. nov., isolated from saline alkaline soil.</title>
        <authorList>
            <person name="Wang D."/>
            <person name="Zhang G."/>
        </authorList>
    </citation>
    <scope>NUCLEOTIDE SEQUENCE [LARGE SCALE GENOMIC DNA]</scope>
    <source>
        <strain evidence="8 9">WRN001</strain>
    </source>
</reference>
<protein>
    <submittedName>
        <fullName evidence="8">Ribose ABC transporter permease</fullName>
    </submittedName>
</protein>
<sequence>MNQSQNTKPAAALVIQGLRKIPLNAAILAPLVALILLFAVSSLASEYFLNTRNISNVLRQVSYTGIIAIGMTFVIIAGGIDLSVGSMVALVGVIVLYVVNAISDPVQAVILAMLAAIVAGSLFGLFNGLMVTRGRIAAFVVTLASMSIFRSLALYFTDAAEVSTRNPIFSNVGGGFFLSIPIPVWVFFGLAIVAHVLLFHTAYGRHVCAVGANPQVARYSGIRVKRIVLSTFVIAGLCVGLSAIMLTSRLNSVSPSDAGYFYELDAIAAVVIGGTALSGGRGTVWGTVIGALILGIINNMLNLTGVSPYLQGLVKGAVILLAVLLQYKRAA</sequence>
<comment type="caution">
    <text evidence="8">The sequence shown here is derived from an EMBL/GenBank/DDBJ whole genome shotgun (WGS) entry which is preliminary data.</text>
</comment>
<proteinExistence type="inferred from homology"/>
<dbReference type="EMBL" id="NSKB01000010">
    <property type="protein sequence ID" value="PAU74477.1"/>
    <property type="molecule type" value="Genomic_DNA"/>
</dbReference>
<accession>A0A2A2EQ29</accession>
<feature type="transmembrane region" description="Helical" evidence="7">
    <location>
        <begin position="176"/>
        <end position="199"/>
    </location>
</feature>
<organism evidence="8 9">
    <name type="scientific">Halomonas salipaludis</name>
    <dbReference type="NCBI Taxonomy" id="2032625"/>
    <lineage>
        <taxon>Bacteria</taxon>
        <taxon>Pseudomonadati</taxon>
        <taxon>Pseudomonadota</taxon>
        <taxon>Gammaproteobacteria</taxon>
        <taxon>Oceanospirillales</taxon>
        <taxon>Halomonadaceae</taxon>
        <taxon>Halomonas</taxon>
    </lineage>
</organism>
<dbReference type="AlphaFoldDB" id="A0A2A2EQ29"/>
<feature type="transmembrane region" description="Helical" evidence="7">
    <location>
        <begin position="309"/>
        <end position="327"/>
    </location>
</feature>
<comment type="similarity">
    <text evidence="2">Belongs to the binding-protein-dependent transport system permease family. AraH/RbsC subfamily.</text>
</comment>
<feature type="transmembrane region" description="Helical" evidence="7">
    <location>
        <begin position="136"/>
        <end position="156"/>
    </location>
</feature>
<name>A0A2A2EQ29_9GAMM</name>
<dbReference type="GO" id="GO:0005886">
    <property type="term" value="C:plasma membrane"/>
    <property type="evidence" value="ECO:0007669"/>
    <property type="project" value="UniProtKB-SubCell"/>
</dbReference>
<keyword evidence="5 7" id="KW-1133">Transmembrane helix</keyword>
<evidence type="ECO:0000256" key="6">
    <source>
        <dbReference type="ARBA" id="ARBA00023136"/>
    </source>
</evidence>
<evidence type="ECO:0000256" key="1">
    <source>
        <dbReference type="ARBA" id="ARBA00004429"/>
    </source>
</evidence>
<dbReference type="InterPro" id="IPR001851">
    <property type="entry name" value="ABC_transp_permease"/>
</dbReference>
<dbReference type="GO" id="GO:0022857">
    <property type="term" value="F:transmembrane transporter activity"/>
    <property type="evidence" value="ECO:0007669"/>
    <property type="project" value="InterPro"/>
</dbReference>
<dbReference type="PANTHER" id="PTHR32196:SF72">
    <property type="entry name" value="RIBOSE IMPORT PERMEASE PROTEIN RBSC"/>
    <property type="match status" value="1"/>
</dbReference>
<evidence type="ECO:0000256" key="3">
    <source>
        <dbReference type="ARBA" id="ARBA00022475"/>
    </source>
</evidence>
<feature type="transmembrane region" description="Helical" evidence="7">
    <location>
        <begin position="284"/>
        <end position="303"/>
    </location>
</feature>
<evidence type="ECO:0000256" key="2">
    <source>
        <dbReference type="ARBA" id="ARBA00007942"/>
    </source>
</evidence>
<keyword evidence="6 7" id="KW-0472">Membrane</keyword>
<keyword evidence="3" id="KW-1003">Cell membrane</keyword>